<keyword evidence="2" id="KW-0479">Metal-binding</keyword>
<dbReference type="InterPro" id="IPR050377">
    <property type="entry name" value="Radical_SAM_PqqE_MftC-like"/>
</dbReference>
<proteinExistence type="predicted"/>
<dbReference type="CDD" id="cd01335">
    <property type="entry name" value="Radical_SAM"/>
    <property type="match status" value="1"/>
</dbReference>
<evidence type="ECO:0000256" key="1">
    <source>
        <dbReference type="ARBA" id="ARBA00022691"/>
    </source>
</evidence>
<reference evidence="6" key="1">
    <citation type="submission" date="2005-02" db="EMBL/GenBank/DDBJ databases">
        <title>Comparison of the gene clusters for the biosynthesis of aminoglycoside antibiotics gentamicin (Micromonospora echinospora DSM 43036), fortimicin (Micromonospora olivasterospora DSM 43868), kanamycin (Streptomyces kanamyceticus DSM 40500) and istamycin (Streptomyces tenjimariensis ATCC 31603).</title>
        <authorList>
            <person name="Aboshanab K.M."/>
            <person name="Schmidt-Beissner H."/>
            <person name="Wehmeier U.F."/>
            <person name="Welzel K."/>
            <person name="Vente A."/>
            <person name="Piepersberg W."/>
        </authorList>
    </citation>
    <scope>NUCLEOTIDE SEQUENCE</scope>
    <source>
        <strain evidence="6">ATCC 31603</strain>
    </source>
</reference>
<evidence type="ECO:0000256" key="3">
    <source>
        <dbReference type="ARBA" id="ARBA00023004"/>
    </source>
</evidence>
<keyword evidence="3" id="KW-0408">Iron</keyword>
<dbReference type="InterPro" id="IPR007197">
    <property type="entry name" value="rSAM"/>
</dbReference>
<evidence type="ECO:0000256" key="4">
    <source>
        <dbReference type="ARBA" id="ARBA00023014"/>
    </source>
</evidence>
<name>Q2UZD1_9ACTN</name>
<sequence length="348" mass="39914">MAEYYPKTGVCYDHVESSKIYMIYTFGCNAACDHCLVESNPRKKKKLAPETAIELLRVGAEHGKSFLDLSGGEAMLYPDEILQVVGAARDLGYYVCLNTNAYWARTPERARKVLGELKEAGVRAVFPSASAYHLRYVPLERVKHLRQACYDLDVAYELNWVFSDQPETDDLIKREMDLDGETLYFDSLVTNGNNTETIQRLEQVYTKRVPDDIDDCFSVHLGVNPHGHVVSTCNMTYDNRKFLGTPFFLGDFRKESFDTILRREKASPVQQFLYHNPHPAMHRLLSEDREFGPYYRETFASRSYYSIIDYYLDLFRDERTMSWLDAHLPGVVARAAEARAEAAAASRT</sequence>
<protein>
    <submittedName>
        <fullName evidence="6">Putative metallo cofactor biosynthesis protein</fullName>
    </submittedName>
</protein>
<keyword evidence="1" id="KW-0949">S-adenosyl-L-methionine</keyword>
<dbReference type="GO" id="GO:0046872">
    <property type="term" value="F:metal ion binding"/>
    <property type="evidence" value="ECO:0007669"/>
    <property type="project" value="UniProtKB-KW"/>
</dbReference>
<dbReference type="InterPro" id="IPR058240">
    <property type="entry name" value="rSAM_sf"/>
</dbReference>
<feature type="domain" description="Radical SAM core" evidence="5">
    <location>
        <begin position="22"/>
        <end position="131"/>
    </location>
</feature>
<accession>Q2UZD1</accession>
<dbReference type="Gene3D" id="3.20.20.70">
    <property type="entry name" value="Aldolase class I"/>
    <property type="match status" value="1"/>
</dbReference>
<keyword evidence="4" id="KW-0411">Iron-sulfur</keyword>
<evidence type="ECO:0000256" key="2">
    <source>
        <dbReference type="ARBA" id="ARBA00022723"/>
    </source>
</evidence>
<organism evidence="6">
    <name type="scientific">Streptomyces tenjimariensis</name>
    <dbReference type="NCBI Taxonomy" id="29308"/>
    <lineage>
        <taxon>Bacteria</taxon>
        <taxon>Bacillati</taxon>
        <taxon>Actinomycetota</taxon>
        <taxon>Actinomycetes</taxon>
        <taxon>Kitasatosporales</taxon>
        <taxon>Streptomycetaceae</taxon>
        <taxon>Streptomyces</taxon>
    </lineage>
</organism>
<dbReference type="GO" id="GO:0003824">
    <property type="term" value="F:catalytic activity"/>
    <property type="evidence" value="ECO:0007669"/>
    <property type="project" value="InterPro"/>
</dbReference>
<dbReference type="AlphaFoldDB" id="Q2UZD1"/>
<evidence type="ECO:0000259" key="5">
    <source>
        <dbReference type="Pfam" id="PF04055"/>
    </source>
</evidence>
<dbReference type="SUPFAM" id="SSF102114">
    <property type="entry name" value="Radical SAM enzymes"/>
    <property type="match status" value="1"/>
</dbReference>
<dbReference type="InterPro" id="IPR013785">
    <property type="entry name" value="Aldolase_TIM"/>
</dbReference>
<dbReference type="Pfam" id="PF04055">
    <property type="entry name" value="Radical_SAM"/>
    <property type="match status" value="1"/>
</dbReference>
<evidence type="ECO:0000313" key="6">
    <source>
        <dbReference type="EMBL" id="CAH60160.1"/>
    </source>
</evidence>
<dbReference type="GO" id="GO:0051536">
    <property type="term" value="F:iron-sulfur cluster binding"/>
    <property type="evidence" value="ECO:0007669"/>
    <property type="project" value="UniProtKB-KW"/>
</dbReference>
<gene>
    <name evidence="6" type="primary">istL3</name>
</gene>
<dbReference type="SFLD" id="SFLDS00029">
    <property type="entry name" value="Radical_SAM"/>
    <property type="match status" value="1"/>
</dbReference>
<dbReference type="PANTHER" id="PTHR11228:SF34">
    <property type="entry name" value="TUNGSTEN-CONTAINING ALDEHYDE FERREDOXIN OXIDOREDUCTASE COFACTOR MODIFYING PROTEIN"/>
    <property type="match status" value="1"/>
</dbReference>
<dbReference type="PANTHER" id="PTHR11228">
    <property type="entry name" value="RADICAL SAM DOMAIN PROTEIN"/>
    <property type="match status" value="1"/>
</dbReference>
<dbReference type="EMBL" id="AJ845083">
    <property type="protein sequence ID" value="CAH60160.1"/>
    <property type="molecule type" value="Genomic_DNA"/>
</dbReference>